<evidence type="ECO:0000259" key="4">
    <source>
        <dbReference type="PROSITE" id="PS50805"/>
    </source>
</evidence>
<feature type="domain" description="Ig-like" evidence="5">
    <location>
        <begin position="199"/>
        <end position="301"/>
    </location>
</feature>
<keyword evidence="2" id="KW-0325">Glycoprotein</keyword>
<dbReference type="InterPro" id="IPR003006">
    <property type="entry name" value="Ig/MHC_CS"/>
</dbReference>
<dbReference type="Gene3D" id="6.10.140.140">
    <property type="match status" value="1"/>
</dbReference>
<feature type="compositionally biased region" description="Acidic residues" evidence="3">
    <location>
        <begin position="102"/>
        <end position="115"/>
    </location>
</feature>
<dbReference type="InterPro" id="IPR001909">
    <property type="entry name" value="KRAB"/>
</dbReference>
<dbReference type="SUPFAM" id="SSF48726">
    <property type="entry name" value="Immunoglobulin"/>
    <property type="match status" value="2"/>
</dbReference>
<dbReference type="Pfam" id="PF07654">
    <property type="entry name" value="C1-set"/>
    <property type="match status" value="1"/>
</dbReference>
<accession>A0A6P7YNG5</accession>
<dbReference type="CDD" id="cd00098">
    <property type="entry name" value="IgC1"/>
    <property type="match status" value="1"/>
</dbReference>
<dbReference type="CDD" id="cd00099">
    <property type="entry name" value="IgV"/>
    <property type="match status" value="1"/>
</dbReference>
<dbReference type="PROSITE" id="PS50805">
    <property type="entry name" value="KRAB"/>
    <property type="match status" value="1"/>
</dbReference>
<dbReference type="Proteomes" id="UP000515156">
    <property type="component" value="Chromosome 8"/>
</dbReference>
<feature type="compositionally biased region" description="Basic and acidic residues" evidence="3">
    <location>
        <begin position="136"/>
        <end position="156"/>
    </location>
</feature>
<organism evidence="6 7">
    <name type="scientific">Microcaecilia unicolor</name>
    <dbReference type="NCBI Taxonomy" id="1415580"/>
    <lineage>
        <taxon>Eukaryota</taxon>
        <taxon>Metazoa</taxon>
        <taxon>Chordata</taxon>
        <taxon>Craniata</taxon>
        <taxon>Vertebrata</taxon>
        <taxon>Euteleostomi</taxon>
        <taxon>Amphibia</taxon>
        <taxon>Gymnophiona</taxon>
        <taxon>Siphonopidae</taxon>
        <taxon>Microcaecilia</taxon>
    </lineage>
</organism>
<sequence>MPGPTSCQASVTFHDAVVCFSQEEWQLLEEWQKELYARVVKEIHRALFSLGCAIVHSDVLFRIKKGTRFKDECDAKGQRIINGCTTCCTCLNPDILLRIKEEEEEESCDPQDTEGQDISNGLATGTIGHPSILSFRTKEDKESSEPNKECWNLEKQESTSDPALRYPANVHPEILLMIKEEQEASLMNQQKAMGAWRVPGAMKDSAAFSVVQFPSSLVANQGQKVTLGCNFSSGAEAGSMGKRAVSWTKSLPGQDFSSSQHVIMESRFAFAFPDTLMHRGDGSLVITNTSLDDAGIYFCKAMMWDKGEDRGNGTSLIVYVPPSQPTVFLQLVTQPEEEWTLVCRTGGFYPSPAKLTWHSTGPLLPALSPLEECEVKDGLPQVSSFLVLSSHLETLESKTFTCSVEHPSLSKPLQTNYTYYFPKKSFQLIEYLNIVKVFLVCGVTLTFFITAMMEVCKEEEESVFRGEVQHFSIHHGKKTSSTANTAGEKFSIS</sequence>
<protein>
    <submittedName>
        <fullName evidence="7">Uncharacterized protein LOC115476560 isoform X1</fullName>
    </submittedName>
</protein>
<dbReference type="KEGG" id="muo:115476560"/>
<dbReference type="GO" id="GO:0006355">
    <property type="term" value="P:regulation of DNA-templated transcription"/>
    <property type="evidence" value="ECO:0007669"/>
    <property type="project" value="InterPro"/>
</dbReference>
<dbReference type="Pfam" id="PF01352">
    <property type="entry name" value="KRAB"/>
    <property type="match status" value="1"/>
</dbReference>
<feature type="domain" description="Ig-like" evidence="5">
    <location>
        <begin position="325"/>
        <end position="418"/>
    </location>
</feature>
<dbReference type="SUPFAM" id="SSF109640">
    <property type="entry name" value="KRAB domain (Kruppel-associated box)"/>
    <property type="match status" value="1"/>
</dbReference>
<dbReference type="InterPro" id="IPR007110">
    <property type="entry name" value="Ig-like_dom"/>
</dbReference>
<dbReference type="Gene3D" id="2.60.40.10">
    <property type="entry name" value="Immunoglobulins"/>
    <property type="match status" value="2"/>
</dbReference>
<dbReference type="PROSITE" id="PS00290">
    <property type="entry name" value="IG_MHC"/>
    <property type="match status" value="1"/>
</dbReference>
<dbReference type="InterPro" id="IPR003599">
    <property type="entry name" value="Ig_sub"/>
</dbReference>
<name>A0A6P7YNG5_9AMPH</name>
<dbReference type="InterPro" id="IPR013106">
    <property type="entry name" value="Ig_V-set"/>
</dbReference>
<proteinExistence type="predicted"/>
<keyword evidence="1" id="KW-1015">Disulfide bond</keyword>
<dbReference type="SMART" id="SM00407">
    <property type="entry name" value="IGc1"/>
    <property type="match status" value="1"/>
</dbReference>
<dbReference type="InterPro" id="IPR003597">
    <property type="entry name" value="Ig_C1-set"/>
</dbReference>
<dbReference type="PROSITE" id="PS50835">
    <property type="entry name" value="IG_LIKE"/>
    <property type="match status" value="2"/>
</dbReference>
<dbReference type="InParanoid" id="A0A6P7YNG5"/>
<dbReference type="OrthoDB" id="10043043at2759"/>
<evidence type="ECO:0000256" key="3">
    <source>
        <dbReference type="SAM" id="MobiDB-lite"/>
    </source>
</evidence>
<evidence type="ECO:0000313" key="6">
    <source>
        <dbReference type="Proteomes" id="UP000515156"/>
    </source>
</evidence>
<dbReference type="InterPro" id="IPR013783">
    <property type="entry name" value="Ig-like_fold"/>
</dbReference>
<dbReference type="InterPro" id="IPR036051">
    <property type="entry name" value="KRAB_dom_sf"/>
</dbReference>
<dbReference type="InterPro" id="IPR036179">
    <property type="entry name" value="Ig-like_dom_sf"/>
</dbReference>
<evidence type="ECO:0000256" key="1">
    <source>
        <dbReference type="ARBA" id="ARBA00023157"/>
    </source>
</evidence>
<dbReference type="CDD" id="cd07765">
    <property type="entry name" value="KRAB_A-box"/>
    <property type="match status" value="1"/>
</dbReference>
<keyword evidence="6" id="KW-1185">Reference proteome</keyword>
<feature type="region of interest" description="Disordered" evidence="3">
    <location>
        <begin position="102"/>
        <end position="156"/>
    </location>
</feature>
<feature type="domain" description="KRAB" evidence="4">
    <location>
        <begin position="11"/>
        <end position="118"/>
    </location>
</feature>
<dbReference type="Pfam" id="PF07686">
    <property type="entry name" value="V-set"/>
    <property type="match status" value="1"/>
</dbReference>
<evidence type="ECO:0000256" key="2">
    <source>
        <dbReference type="ARBA" id="ARBA00023180"/>
    </source>
</evidence>
<gene>
    <name evidence="7" type="primary">LOC115476560</name>
</gene>
<evidence type="ECO:0000259" key="5">
    <source>
        <dbReference type="PROSITE" id="PS50835"/>
    </source>
</evidence>
<dbReference type="SMART" id="SM00409">
    <property type="entry name" value="IG"/>
    <property type="match status" value="1"/>
</dbReference>
<dbReference type="PANTHER" id="PTHR19971">
    <property type="entry name" value="SIGNAL-REGULATORY PROTEIN BETA"/>
    <property type="match status" value="1"/>
</dbReference>
<dbReference type="AlphaFoldDB" id="A0A6P7YNG5"/>
<dbReference type="InterPro" id="IPR051755">
    <property type="entry name" value="Ig-like_CS_Receptor"/>
</dbReference>
<dbReference type="SMART" id="SM00349">
    <property type="entry name" value="KRAB"/>
    <property type="match status" value="1"/>
</dbReference>
<evidence type="ECO:0000313" key="7">
    <source>
        <dbReference type="RefSeq" id="XP_030068847.1"/>
    </source>
</evidence>
<reference evidence="7" key="1">
    <citation type="submission" date="2025-08" db="UniProtKB">
        <authorList>
            <consortium name="RefSeq"/>
        </authorList>
    </citation>
    <scope>IDENTIFICATION</scope>
</reference>
<dbReference type="GeneID" id="115476560"/>
<dbReference type="RefSeq" id="XP_030068847.1">
    <property type="nucleotide sequence ID" value="XM_030212987.1"/>
</dbReference>